<organism evidence="1 2">
    <name type="scientific">Senna tora</name>
    <dbReference type="NCBI Taxonomy" id="362788"/>
    <lineage>
        <taxon>Eukaryota</taxon>
        <taxon>Viridiplantae</taxon>
        <taxon>Streptophyta</taxon>
        <taxon>Embryophyta</taxon>
        <taxon>Tracheophyta</taxon>
        <taxon>Spermatophyta</taxon>
        <taxon>Magnoliopsida</taxon>
        <taxon>eudicotyledons</taxon>
        <taxon>Gunneridae</taxon>
        <taxon>Pentapetalae</taxon>
        <taxon>rosids</taxon>
        <taxon>fabids</taxon>
        <taxon>Fabales</taxon>
        <taxon>Fabaceae</taxon>
        <taxon>Caesalpinioideae</taxon>
        <taxon>Cassia clade</taxon>
        <taxon>Senna</taxon>
    </lineage>
</organism>
<evidence type="ECO:0000313" key="2">
    <source>
        <dbReference type="Proteomes" id="UP000634136"/>
    </source>
</evidence>
<accession>A0A834TCQ0</accession>
<gene>
    <name evidence="1" type="ORF">G2W53_028663</name>
</gene>
<protein>
    <submittedName>
        <fullName evidence="1">BON1-associated protein 2</fullName>
    </submittedName>
</protein>
<dbReference type="AlphaFoldDB" id="A0A834TCQ0"/>
<dbReference type="Proteomes" id="UP000634136">
    <property type="component" value="Unassembled WGS sequence"/>
</dbReference>
<keyword evidence="2" id="KW-1185">Reference proteome</keyword>
<evidence type="ECO:0000313" key="1">
    <source>
        <dbReference type="EMBL" id="KAF7814694.1"/>
    </source>
</evidence>
<sequence length="176" mass="18844">MQEGSLSTQCGSEFCIYGVGLRRNGMRGRSASSIPTPTNCKQLSGTIPPRKSDSAILAIPTLFAPIADDDDALHFTSNVIDLACAGTSTVIASPHDGFPPAPSAGDVAEQLADSVRTSTNTLLFVGFRSTVRFSADKTVTSRIRDPARNAIYIIVRTMEFDPLKEKKNVVLGIEVR</sequence>
<dbReference type="EMBL" id="JAAIUW010000009">
    <property type="protein sequence ID" value="KAF7814694.1"/>
    <property type="molecule type" value="Genomic_DNA"/>
</dbReference>
<name>A0A834TCQ0_9FABA</name>
<reference evidence="1" key="1">
    <citation type="submission" date="2020-09" db="EMBL/GenBank/DDBJ databases">
        <title>Genome-Enabled Discovery of Anthraquinone Biosynthesis in Senna tora.</title>
        <authorList>
            <person name="Kang S.-H."/>
            <person name="Pandey R.P."/>
            <person name="Lee C.-M."/>
            <person name="Sim J.-S."/>
            <person name="Jeong J.-T."/>
            <person name="Choi B.-S."/>
            <person name="Jung M."/>
            <person name="Ginzburg D."/>
            <person name="Zhao K."/>
            <person name="Won S.Y."/>
            <person name="Oh T.-J."/>
            <person name="Yu Y."/>
            <person name="Kim N.-H."/>
            <person name="Lee O.R."/>
            <person name="Lee T.-H."/>
            <person name="Bashyal P."/>
            <person name="Kim T.-S."/>
            <person name="Lee W.-H."/>
            <person name="Kawkins C."/>
            <person name="Kim C.-K."/>
            <person name="Kim J.S."/>
            <person name="Ahn B.O."/>
            <person name="Rhee S.Y."/>
            <person name="Sohng J.K."/>
        </authorList>
    </citation>
    <scope>NUCLEOTIDE SEQUENCE</scope>
    <source>
        <tissue evidence="1">Leaf</tissue>
    </source>
</reference>
<comment type="caution">
    <text evidence="1">The sequence shown here is derived from an EMBL/GenBank/DDBJ whole genome shotgun (WGS) entry which is preliminary data.</text>
</comment>
<proteinExistence type="predicted"/>